<keyword evidence="6 7" id="KW-0472">Membrane</keyword>
<dbReference type="EMBL" id="KU762337">
    <property type="protein sequence ID" value="AOG30814.1"/>
    <property type="molecule type" value="Genomic_RNA"/>
</dbReference>
<keyword evidence="10" id="KW-1185">Reference proteome</keyword>
<protein>
    <submittedName>
        <fullName evidence="9">Small envelope protein</fullName>
    </submittedName>
</protein>
<dbReference type="GO" id="GO:0016020">
    <property type="term" value="C:membrane"/>
    <property type="evidence" value="ECO:0007669"/>
    <property type="project" value="InterPro"/>
</dbReference>
<reference evidence="9 10" key="1">
    <citation type="submission" date="2016-02" db="EMBL/GenBank/DDBJ databases">
        <title>A bat-derived cross-family recombinant coronavirus with a reovirus gene.</title>
        <authorList>
            <person name="Huang C."/>
            <person name="Liu J."/>
            <person name="Xu W."/>
            <person name="Jin T."/>
            <person name="Shi Y."/>
            <person name="Ji W."/>
            <person name="Jia H."/>
            <person name="Zhou Y."/>
            <person name="Wen H."/>
            <person name="Zhao H."/>
            <person name="Liu H."/>
            <person name="Li H."/>
            <person name="Wang Q."/>
            <person name="Wu Y."/>
            <person name="Wang L."/>
            <person name="Liu D."/>
            <person name="Liu G."/>
            <person name="Yu H."/>
            <person name="Holmes E."/>
            <person name="Lu L."/>
            <person name="Gao G.F."/>
        </authorList>
    </citation>
    <scope>NUCLEOTIDE SEQUENCE [LARGE SCALE GENOMIC DNA]</scope>
    <source>
        <strain evidence="8">GCCDC1 346</strain>
        <strain evidence="9">GCCDC1 356</strain>
    </source>
</reference>
<evidence type="ECO:0000256" key="7">
    <source>
        <dbReference type="SAM" id="Phobius"/>
    </source>
</evidence>
<feature type="transmembrane region" description="Helical" evidence="7">
    <location>
        <begin position="12"/>
        <end position="41"/>
    </location>
</feature>
<name>A0A1B3Q5W9_9BETC</name>
<keyword evidence="5 7" id="KW-1133">Transmembrane helix</keyword>
<evidence type="ECO:0000256" key="3">
    <source>
        <dbReference type="ARBA" id="ARBA00022812"/>
    </source>
</evidence>
<keyword evidence="4" id="KW-1043">Host membrane</keyword>
<dbReference type="RefSeq" id="YP_009273007.1">
    <property type="nucleotide sequence ID" value="NC_030886.1"/>
</dbReference>
<evidence type="ECO:0000313" key="8">
    <source>
        <dbReference type="EMBL" id="AOG30814.1"/>
    </source>
</evidence>
<evidence type="ECO:0000313" key="10">
    <source>
        <dbReference type="Proteomes" id="UP000203393"/>
    </source>
</evidence>
<keyword evidence="3" id="KW-1040">Host Golgi apparatus</keyword>
<keyword evidence="1 7" id="KW-0812">Transmembrane</keyword>
<evidence type="ECO:0000256" key="4">
    <source>
        <dbReference type="ARBA" id="ARBA00022870"/>
    </source>
</evidence>
<organism evidence="9 10">
    <name type="scientific">Rousettus bat coronavirus</name>
    <dbReference type="NCBI Taxonomy" id="1892416"/>
    <lineage>
        <taxon>Viruses</taxon>
        <taxon>Riboviria</taxon>
        <taxon>Orthornavirae</taxon>
        <taxon>Pisuviricota</taxon>
        <taxon>Pisoniviricetes</taxon>
        <taxon>Nidovirales</taxon>
        <taxon>Cornidovirineae</taxon>
        <taxon>Coronaviridae</taxon>
        <taxon>Orthocoronavirinae</taxon>
        <taxon>Betacoronavirus</taxon>
        <taxon>Nobecovirus</taxon>
        <taxon>Betacoronavirus cororeum</taxon>
        <taxon>Rousettus bat coronavirus GCCDC1</taxon>
    </lineage>
</organism>
<dbReference type="KEGG" id="vg:28721350"/>
<dbReference type="GO" id="GO:0019031">
    <property type="term" value="C:viral envelope"/>
    <property type="evidence" value="ECO:0007669"/>
    <property type="project" value="UniProtKB-KW"/>
</dbReference>
<dbReference type="EMBL" id="KU762338">
    <property type="protein sequence ID" value="AOG30824.1"/>
    <property type="molecule type" value="Genomic_RNA"/>
</dbReference>
<sequence>MYELVGTDTSVLIANVLVLIVLCVCIVIVGCAVLLILQFIVSTCTCFFTSVCKPTVYIYNKFKYDSLSNEQEELLL</sequence>
<keyword evidence="9" id="KW-0261">Viral envelope protein</keyword>
<evidence type="ECO:0000256" key="6">
    <source>
        <dbReference type="ARBA" id="ARBA00023136"/>
    </source>
</evidence>
<evidence type="ECO:0000256" key="1">
    <source>
        <dbReference type="ARBA" id="ARBA00022692"/>
    </source>
</evidence>
<dbReference type="Pfam" id="PF02723">
    <property type="entry name" value="CoV_E"/>
    <property type="match status" value="1"/>
</dbReference>
<evidence type="ECO:0000256" key="2">
    <source>
        <dbReference type="ARBA" id="ARBA00022703"/>
    </source>
</evidence>
<dbReference type="InterPro" id="IPR003873">
    <property type="entry name" value="E_protein_CoV"/>
</dbReference>
<proteinExistence type="predicted"/>
<keyword evidence="9" id="KW-0946">Virion</keyword>
<gene>
    <name evidence="9" type="primary">E</name>
</gene>
<keyword evidence="2" id="KW-0053">Apoptosis</keyword>
<evidence type="ECO:0000256" key="5">
    <source>
        <dbReference type="ARBA" id="ARBA00022989"/>
    </source>
</evidence>
<dbReference type="GeneID" id="28721350"/>
<dbReference type="Proteomes" id="UP000203393">
    <property type="component" value="Segment"/>
</dbReference>
<evidence type="ECO:0000313" key="9">
    <source>
        <dbReference type="EMBL" id="AOG30824.1"/>
    </source>
</evidence>
<dbReference type="PROSITE" id="PS51926">
    <property type="entry name" value="COV_E"/>
    <property type="match status" value="1"/>
</dbReference>
<dbReference type="GO" id="GO:0046760">
    <property type="term" value="P:viral budding from Golgi membrane"/>
    <property type="evidence" value="ECO:0007669"/>
    <property type="project" value="InterPro"/>
</dbReference>
<accession>A0A1B3Q5W9</accession>